<feature type="transmembrane region" description="Helical" evidence="2">
    <location>
        <begin position="345"/>
        <end position="365"/>
    </location>
</feature>
<comment type="similarity">
    <text evidence="1">Belongs to the major facilitator superfamily.</text>
</comment>
<evidence type="ECO:0000256" key="1">
    <source>
        <dbReference type="ARBA" id="ARBA00008335"/>
    </source>
</evidence>
<feature type="transmembrane region" description="Helical" evidence="2">
    <location>
        <begin position="479"/>
        <end position="502"/>
    </location>
</feature>
<dbReference type="Pfam" id="PF13347">
    <property type="entry name" value="MFS_2"/>
    <property type="match status" value="2"/>
</dbReference>
<sequence>MNWGLSYLQHTSAFIASTASAMKETEGSPRGMNHWPSTKILAYAVGHVLNDMCASSWFSYLLVFLNAVAGLSPVDSALVMFSGQIADGLATPLVGVLSDKSTGFPSIGFGRRKTWLTGGAVLVVVCFYGVFGTCVPQLFDASPSRLTLVVYYCVSASLFNVGWAAVQVSHMAMVPELTTNDNVRCVLNSTRYAFTILSNVLVFVVFLFLLHDVAPLEVPDAYKFTLLTTVSLVVGGICTAWFLLGTDEVVKKVTTPPSSVGRRRGSSPSAAEAMNRGPNALSFEADLPIVPLDTTALTWSDWFHVGMFYEVGMVYMCTRLTVNVTQVYIPFLLTVTLHMTATSIAIVPLLVYVSGVFSFLATFLLRWMNEKMGREGTFAAGAALVSVSLGLTWLLTPETSGWIYLLSVLLGLGNSIVMVTSVCLEGDLVGDSCESGAFVYGAMSFTDKISNGIAVLWIQNQREAIQVQFPSSTAEDGEFVRLAYCVVPAVSAILGAITLYYMKHGSKTLVERTSSASESALRVSPTTEKTALKLQTDTVYGAA</sequence>
<feature type="transmembrane region" description="Helical" evidence="2">
    <location>
        <begin position="402"/>
        <end position="424"/>
    </location>
</feature>
<feature type="transmembrane region" description="Helical" evidence="2">
    <location>
        <begin position="192"/>
        <end position="210"/>
    </location>
</feature>
<dbReference type="GO" id="GO:0008643">
    <property type="term" value="P:carbohydrate transport"/>
    <property type="evidence" value="ECO:0007669"/>
    <property type="project" value="InterPro"/>
</dbReference>
<evidence type="ECO:0008006" key="5">
    <source>
        <dbReference type="Google" id="ProtNLM"/>
    </source>
</evidence>
<evidence type="ECO:0000313" key="4">
    <source>
        <dbReference type="Proteomes" id="UP000285430"/>
    </source>
</evidence>
<dbReference type="PANTHER" id="PTHR11328">
    <property type="entry name" value="MAJOR FACILITATOR SUPERFAMILY DOMAIN-CONTAINING PROTEIN"/>
    <property type="match status" value="1"/>
</dbReference>
<protein>
    <recommendedName>
        <fullName evidence="5">Major facilitator superfamily (MFS) profile domain-containing protein</fullName>
    </recommendedName>
</protein>
<keyword evidence="2" id="KW-0472">Membrane</keyword>
<feature type="transmembrane region" description="Helical" evidence="2">
    <location>
        <begin position="377"/>
        <end position="396"/>
    </location>
</feature>
<feature type="transmembrane region" description="Helical" evidence="2">
    <location>
        <begin position="118"/>
        <end position="139"/>
    </location>
</feature>
<gene>
    <name evidence="3" type="ORF">DYB37_013036</name>
</gene>
<keyword evidence="2" id="KW-1133">Transmembrane helix</keyword>
<dbReference type="InterPro" id="IPR036259">
    <property type="entry name" value="MFS_trans_sf"/>
</dbReference>
<evidence type="ECO:0000313" key="3">
    <source>
        <dbReference type="EMBL" id="RHZ11215.1"/>
    </source>
</evidence>
<reference evidence="3 4" key="1">
    <citation type="submission" date="2018-08" db="EMBL/GenBank/DDBJ databases">
        <title>Aphanomyces genome sequencing and annotation.</title>
        <authorList>
            <person name="Minardi D."/>
            <person name="Oidtmann B."/>
            <person name="Van Der Giezen M."/>
            <person name="Studholme D.J."/>
        </authorList>
    </citation>
    <scope>NUCLEOTIDE SEQUENCE [LARGE SCALE GENOMIC DNA]</scope>
    <source>
        <strain evidence="3 4">Da</strain>
    </source>
</reference>
<dbReference type="EMBL" id="QUTH01005014">
    <property type="protein sequence ID" value="RHZ11215.1"/>
    <property type="molecule type" value="Genomic_DNA"/>
</dbReference>
<dbReference type="Gene3D" id="1.20.1250.20">
    <property type="entry name" value="MFS general substrate transporter like domains"/>
    <property type="match status" value="2"/>
</dbReference>
<dbReference type="PANTHER" id="PTHR11328:SF28">
    <property type="entry name" value="MAJOR FACILITATOR SUPERFAMILY DOMAIN-CONTAINING PROTEIN 12"/>
    <property type="match status" value="1"/>
</dbReference>
<feature type="transmembrane region" description="Helical" evidence="2">
    <location>
        <begin position="145"/>
        <end position="166"/>
    </location>
</feature>
<dbReference type="GO" id="GO:0005886">
    <property type="term" value="C:plasma membrane"/>
    <property type="evidence" value="ECO:0007669"/>
    <property type="project" value="TreeGrafter"/>
</dbReference>
<organism evidence="3 4">
    <name type="scientific">Aphanomyces astaci</name>
    <name type="common">Crayfish plague agent</name>
    <dbReference type="NCBI Taxonomy" id="112090"/>
    <lineage>
        <taxon>Eukaryota</taxon>
        <taxon>Sar</taxon>
        <taxon>Stramenopiles</taxon>
        <taxon>Oomycota</taxon>
        <taxon>Saprolegniomycetes</taxon>
        <taxon>Saprolegniales</taxon>
        <taxon>Verrucalvaceae</taxon>
        <taxon>Aphanomyces</taxon>
    </lineage>
</organism>
<feature type="transmembrane region" description="Helical" evidence="2">
    <location>
        <begin position="320"/>
        <end position="339"/>
    </location>
</feature>
<name>A0A418ED14_APHAT</name>
<dbReference type="Proteomes" id="UP000285430">
    <property type="component" value="Unassembled WGS sequence"/>
</dbReference>
<dbReference type="SUPFAM" id="SSF103473">
    <property type="entry name" value="MFS general substrate transporter"/>
    <property type="match status" value="1"/>
</dbReference>
<comment type="caution">
    <text evidence="3">The sequence shown here is derived from an EMBL/GenBank/DDBJ whole genome shotgun (WGS) entry which is preliminary data.</text>
</comment>
<proteinExistence type="inferred from homology"/>
<dbReference type="InterPro" id="IPR039672">
    <property type="entry name" value="MFS_2"/>
</dbReference>
<keyword evidence="2" id="KW-0812">Transmembrane</keyword>
<accession>A0A418ED14</accession>
<dbReference type="AlphaFoldDB" id="A0A418ED14"/>
<feature type="transmembrane region" description="Helical" evidence="2">
    <location>
        <begin position="222"/>
        <end position="244"/>
    </location>
</feature>
<evidence type="ECO:0000256" key="2">
    <source>
        <dbReference type="SAM" id="Phobius"/>
    </source>
</evidence>
<dbReference type="VEuPathDB" id="FungiDB:H257_08431"/>
<dbReference type="GO" id="GO:0015293">
    <property type="term" value="F:symporter activity"/>
    <property type="evidence" value="ECO:0007669"/>
    <property type="project" value="InterPro"/>
</dbReference>
<feature type="transmembrane region" description="Helical" evidence="2">
    <location>
        <begin position="436"/>
        <end position="459"/>
    </location>
</feature>